<name>A0A645J0I2_9ZZZZ</name>
<sequence>MRQIGRHEHEVARLEAADEIPDEILARRFGDQLDFEFRMEMPADCPERIAMPPHLERFVLRNIDHFQIWFHSLPLS</sequence>
<proteinExistence type="predicted"/>
<dbReference type="EMBL" id="VSSQ01127904">
    <property type="protein sequence ID" value="MPN56956.1"/>
    <property type="molecule type" value="Genomic_DNA"/>
</dbReference>
<accession>A0A645J0I2</accession>
<dbReference type="AlphaFoldDB" id="A0A645J0I2"/>
<organism evidence="1">
    <name type="scientific">bioreactor metagenome</name>
    <dbReference type="NCBI Taxonomy" id="1076179"/>
    <lineage>
        <taxon>unclassified sequences</taxon>
        <taxon>metagenomes</taxon>
        <taxon>ecological metagenomes</taxon>
    </lineage>
</organism>
<comment type="caution">
    <text evidence="1">The sequence shown here is derived from an EMBL/GenBank/DDBJ whole genome shotgun (WGS) entry which is preliminary data.</text>
</comment>
<protein>
    <submittedName>
        <fullName evidence="1">Uncharacterized protein</fullName>
    </submittedName>
</protein>
<evidence type="ECO:0000313" key="1">
    <source>
        <dbReference type="EMBL" id="MPN56956.1"/>
    </source>
</evidence>
<reference evidence="1" key="1">
    <citation type="submission" date="2019-08" db="EMBL/GenBank/DDBJ databases">
        <authorList>
            <person name="Kucharzyk K."/>
            <person name="Murdoch R.W."/>
            <person name="Higgins S."/>
            <person name="Loffler F."/>
        </authorList>
    </citation>
    <scope>NUCLEOTIDE SEQUENCE</scope>
</reference>
<gene>
    <name evidence="1" type="ORF">SDC9_204650</name>
</gene>